<evidence type="ECO:0000256" key="3">
    <source>
        <dbReference type="ARBA" id="ARBA00022692"/>
    </source>
</evidence>
<accession>U1HJK8</accession>
<feature type="domain" description="Major facilitator superfamily (MFS) profile" evidence="8">
    <location>
        <begin position="89"/>
        <end position="201"/>
    </location>
</feature>
<gene>
    <name evidence="9" type="ORF">EPUS_04703</name>
</gene>
<evidence type="ECO:0000313" key="10">
    <source>
        <dbReference type="Proteomes" id="UP000019373"/>
    </source>
</evidence>
<feature type="transmembrane region" description="Helical" evidence="7">
    <location>
        <begin position="153"/>
        <end position="180"/>
    </location>
</feature>
<dbReference type="HOGENOM" id="CLU_1360393_0_0_1"/>
<dbReference type="Pfam" id="PF07690">
    <property type="entry name" value="MFS_1"/>
    <property type="match status" value="1"/>
</dbReference>
<evidence type="ECO:0000256" key="7">
    <source>
        <dbReference type="SAM" id="Phobius"/>
    </source>
</evidence>
<keyword evidence="4 7" id="KW-1133">Transmembrane helix</keyword>
<evidence type="ECO:0000256" key="5">
    <source>
        <dbReference type="ARBA" id="ARBA00023136"/>
    </source>
</evidence>
<dbReference type="InterPro" id="IPR011701">
    <property type="entry name" value="MFS"/>
</dbReference>
<dbReference type="OrthoDB" id="6770063at2759"/>
<dbReference type="PANTHER" id="PTHR23501">
    <property type="entry name" value="MAJOR FACILITATOR SUPERFAMILY"/>
    <property type="match status" value="1"/>
</dbReference>
<keyword evidence="3 7" id="KW-0812">Transmembrane</keyword>
<sequence length="201" mass="20769">MGEGSRYEDGSAVEAGVGRGTIIGGNSESPHSDSPASTTKKNSAEDIPTNSKENGSSCETSTMKDPAPSAPPQGISLEASRTKLQTVTIMLSLCAALFLAALDTTIVTTALPSICEHFNSDEGYTCIRSAYLLANAASTPSWGIFSDIWGRKAILLLGLGILFVGSLLAATSVSIGMLIVARTVQGIGGGEIFVLVSILRE</sequence>
<dbReference type="PROSITE" id="PS50850">
    <property type="entry name" value="MFS"/>
    <property type="match status" value="1"/>
</dbReference>
<feature type="transmembrane region" description="Helical" evidence="7">
    <location>
        <begin position="84"/>
        <end position="102"/>
    </location>
</feature>
<keyword evidence="5 7" id="KW-0472">Membrane</keyword>
<dbReference type="GeneID" id="19239657"/>
<keyword evidence="10" id="KW-1185">Reference proteome</keyword>
<dbReference type="Proteomes" id="UP000019373">
    <property type="component" value="Unassembled WGS sequence"/>
</dbReference>
<comment type="similarity">
    <text evidence="2">Belongs to the major facilitator superfamily. TCR/Tet family.</text>
</comment>
<comment type="subcellular location">
    <subcellularLocation>
        <location evidence="1">Membrane</location>
        <topology evidence="1">Multi-pass membrane protein</topology>
    </subcellularLocation>
</comment>
<proteinExistence type="inferred from homology"/>
<reference evidence="10" key="1">
    <citation type="journal article" date="2014" name="BMC Genomics">
        <title>Genome characteristics reveal the impact of lichenization on lichen-forming fungus Endocarpon pusillum Hedwig (Verrucariales, Ascomycota).</title>
        <authorList>
            <person name="Wang Y.-Y."/>
            <person name="Liu B."/>
            <person name="Zhang X.-Y."/>
            <person name="Zhou Q.-M."/>
            <person name="Zhang T."/>
            <person name="Li H."/>
            <person name="Yu Y.-F."/>
            <person name="Zhang X.-L."/>
            <person name="Hao X.-Y."/>
            <person name="Wang M."/>
            <person name="Wang L."/>
            <person name="Wei J.-C."/>
        </authorList>
    </citation>
    <scope>NUCLEOTIDE SEQUENCE [LARGE SCALE GENOMIC DNA]</scope>
    <source>
        <strain evidence="10">Z07020 / HMAS-L-300199</strain>
    </source>
</reference>
<evidence type="ECO:0000313" key="9">
    <source>
        <dbReference type="EMBL" id="ERF70425.1"/>
    </source>
</evidence>
<feature type="region of interest" description="Disordered" evidence="6">
    <location>
        <begin position="1"/>
        <end position="75"/>
    </location>
</feature>
<feature type="compositionally biased region" description="Polar residues" evidence="6">
    <location>
        <begin position="24"/>
        <end position="41"/>
    </location>
</feature>
<name>U1HJK8_ENDPU</name>
<evidence type="ECO:0000259" key="8">
    <source>
        <dbReference type="PROSITE" id="PS50850"/>
    </source>
</evidence>
<dbReference type="RefSeq" id="XP_007803883.1">
    <property type="nucleotide sequence ID" value="XM_007805692.1"/>
</dbReference>
<dbReference type="GO" id="GO:0005886">
    <property type="term" value="C:plasma membrane"/>
    <property type="evidence" value="ECO:0007669"/>
    <property type="project" value="TreeGrafter"/>
</dbReference>
<dbReference type="Gene3D" id="1.20.1720.10">
    <property type="entry name" value="Multidrug resistance protein D"/>
    <property type="match status" value="1"/>
</dbReference>
<dbReference type="SUPFAM" id="SSF103473">
    <property type="entry name" value="MFS general substrate transporter"/>
    <property type="match status" value="1"/>
</dbReference>
<dbReference type="InterPro" id="IPR036259">
    <property type="entry name" value="MFS_trans_sf"/>
</dbReference>
<dbReference type="eggNOG" id="KOG0254">
    <property type="taxonomic scope" value="Eukaryota"/>
</dbReference>
<dbReference type="GO" id="GO:0022857">
    <property type="term" value="F:transmembrane transporter activity"/>
    <property type="evidence" value="ECO:0007669"/>
    <property type="project" value="InterPro"/>
</dbReference>
<feature type="compositionally biased region" description="Polar residues" evidence="6">
    <location>
        <begin position="48"/>
        <end position="63"/>
    </location>
</feature>
<evidence type="ECO:0000256" key="6">
    <source>
        <dbReference type="SAM" id="MobiDB-lite"/>
    </source>
</evidence>
<dbReference type="PANTHER" id="PTHR23501:SF102">
    <property type="entry name" value="DRUG TRANSPORTER, PUTATIVE (AFU_ORTHOLOGUE AFUA_3G08530)-RELATED"/>
    <property type="match status" value="1"/>
</dbReference>
<dbReference type="EMBL" id="KE721317">
    <property type="protein sequence ID" value="ERF70425.1"/>
    <property type="molecule type" value="Genomic_DNA"/>
</dbReference>
<dbReference type="AlphaFoldDB" id="U1HJK8"/>
<evidence type="ECO:0000256" key="4">
    <source>
        <dbReference type="ARBA" id="ARBA00022989"/>
    </source>
</evidence>
<dbReference type="InterPro" id="IPR020846">
    <property type="entry name" value="MFS_dom"/>
</dbReference>
<evidence type="ECO:0000256" key="2">
    <source>
        <dbReference type="ARBA" id="ARBA00007520"/>
    </source>
</evidence>
<protein>
    <recommendedName>
        <fullName evidence="8">Major facilitator superfamily (MFS) profile domain-containing protein</fullName>
    </recommendedName>
</protein>
<organism evidence="9 10">
    <name type="scientific">Endocarpon pusillum (strain Z07020 / HMAS-L-300199)</name>
    <name type="common">Lichen-forming fungus</name>
    <dbReference type="NCBI Taxonomy" id="1263415"/>
    <lineage>
        <taxon>Eukaryota</taxon>
        <taxon>Fungi</taxon>
        <taxon>Dikarya</taxon>
        <taxon>Ascomycota</taxon>
        <taxon>Pezizomycotina</taxon>
        <taxon>Eurotiomycetes</taxon>
        <taxon>Chaetothyriomycetidae</taxon>
        <taxon>Verrucariales</taxon>
        <taxon>Verrucariaceae</taxon>
        <taxon>Endocarpon</taxon>
    </lineage>
</organism>
<evidence type="ECO:0000256" key="1">
    <source>
        <dbReference type="ARBA" id="ARBA00004141"/>
    </source>
</evidence>